<dbReference type="EMBL" id="CP131059">
    <property type="protein sequence ID" value="WNY24089.1"/>
    <property type="molecule type" value="Genomic_DNA"/>
</dbReference>
<proteinExistence type="predicted"/>
<reference evidence="1 2" key="1">
    <citation type="submission" date="2023-07" db="EMBL/GenBank/DDBJ databases">
        <title>Closed genoem sequence of Methanomicrococcus sp. Hf6.</title>
        <authorList>
            <person name="Poehlein A."/>
            <person name="Protasov E."/>
            <person name="Platt K."/>
            <person name="Reeh H."/>
            <person name="Daniel R."/>
            <person name="Brune A."/>
        </authorList>
    </citation>
    <scope>NUCLEOTIDE SEQUENCE [LARGE SCALE GENOMIC DNA]</scope>
    <source>
        <strain evidence="1 2">Hf6</strain>
    </source>
</reference>
<dbReference type="Proteomes" id="UP001302978">
    <property type="component" value="Chromosome"/>
</dbReference>
<sequence>MESCFVYRGVLDLNWLPNPAIGEEFTEEAFGSFSLEYEKALEYTNENNSIIFQLLLTPEMNALYFDKSEFEILRPTNTRYSIINIEMTTSDINKNTTVYTIVEIKRD</sequence>
<gene>
    <name evidence="1" type="ORF">MmiHf6_14180</name>
</gene>
<name>A0AA96V0J4_9EURY</name>
<evidence type="ECO:0000313" key="2">
    <source>
        <dbReference type="Proteomes" id="UP001302978"/>
    </source>
</evidence>
<organism evidence="1 2">
    <name type="scientific">Methanimicrococcus hongohii</name>
    <dbReference type="NCBI Taxonomy" id="3028295"/>
    <lineage>
        <taxon>Archaea</taxon>
        <taxon>Methanobacteriati</taxon>
        <taxon>Methanobacteriota</taxon>
        <taxon>Stenosarchaea group</taxon>
        <taxon>Methanomicrobia</taxon>
        <taxon>Methanosarcinales</taxon>
        <taxon>Methanosarcinaceae</taxon>
        <taxon>Methanimicrococcus</taxon>
    </lineage>
</organism>
<dbReference type="KEGG" id="mehf:MmiHf6_14180"/>
<dbReference type="AlphaFoldDB" id="A0AA96V0J4"/>
<protein>
    <submittedName>
        <fullName evidence="1">Uncharacterized protein</fullName>
    </submittedName>
</protein>
<evidence type="ECO:0000313" key="1">
    <source>
        <dbReference type="EMBL" id="WNY24089.1"/>
    </source>
</evidence>
<keyword evidence="2" id="KW-1185">Reference proteome</keyword>
<dbReference type="Gene3D" id="3.90.176.10">
    <property type="entry name" value="Toxin ADP-ribosyltransferase, Chain A, domain 1"/>
    <property type="match status" value="1"/>
</dbReference>
<dbReference type="SUPFAM" id="SSF56399">
    <property type="entry name" value="ADP-ribosylation"/>
    <property type="match status" value="1"/>
</dbReference>
<dbReference type="PROSITE" id="PS51996">
    <property type="entry name" value="TR_MART"/>
    <property type="match status" value="1"/>
</dbReference>
<accession>A0AA96V0J4</accession>